<evidence type="ECO:0000313" key="17">
    <source>
        <dbReference type="Proteomes" id="UP000693738"/>
    </source>
</evidence>
<feature type="compositionally biased region" description="Acidic residues" evidence="14">
    <location>
        <begin position="464"/>
        <end position="479"/>
    </location>
</feature>
<dbReference type="FunFam" id="3.40.50.300:FF:000112">
    <property type="entry name" value="Eukaryotic translation initiation factor 5B"/>
    <property type="match status" value="1"/>
</dbReference>
<proteinExistence type="inferred from homology"/>
<dbReference type="GO" id="GO:0046872">
    <property type="term" value="F:metal ion binding"/>
    <property type="evidence" value="ECO:0007669"/>
    <property type="project" value="UniProtKB-KW"/>
</dbReference>
<dbReference type="Pfam" id="PF00009">
    <property type="entry name" value="GTP_EFTU"/>
    <property type="match status" value="1"/>
</dbReference>
<keyword evidence="11" id="KW-0342">GTP-binding</keyword>
<dbReference type="InterPro" id="IPR023115">
    <property type="entry name" value="TIF_IF2_dom3"/>
</dbReference>
<evidence type="ECO:0000256" key="3">
    <source>
        <dbReference type="ARBA" id="ARBA00011986"/>
    </source>
</evidence>
<dbReference type="PANTHER" id="PTHR43381:SF4">
    <property type="entry name" value="EUKARYOTIC TRANSLATION INITIATION FACTOR 5B"/>
    <property type="match status" value="1"/>
</dbReference>
<dbReference type="InterPro" id="IPR029459">
    <property type="entry name" value="EFTU-type"/>
</dbReference>
<evidence type="ECO:0000256" key="4">
    <source>
        <dbReference type="ARBA" id="ARBA00013824"/>
    </source>
</evidence>
<comment type="subcellular location">
    <subcellularLocation>
        <location evidence="1">Cytoplasm</location>
    </subcellularLocation>
</comment>
<keyword evidence="7" id="KW-0479">Metal-binding</keyword>
<evidence type="ECO:0000256" key="1">
    <source>
        <dbReference type="ARBA" id="ARBA00004496"/>
    </source>
</evidence>
<dbReference type="FunFam" id="2.40.30.10:FF:000013">
    <property type="entry name" value="eukaryotic translation initiation factor 5B"/>
    <property type="match status" value="1"/>
</dbReference>
<evidence type="ECO:0000256" key="13">
    <source>
        <dbReference type="ARBA" id="ARBA00048107"/>
    </source>
</evidence>
<sequence>MLTQPTYLSHSNLTIQALFCVCVKRDQERAFGCLKYIWFIRQFRRPYLDFHLADQPTAEMPPKKKGNKKNQQDDWEAELGESIAPPAADTNGADGDANDDDEGGAGGLMATLRKNKEKRKKKGITEPEPAPEPAVEEPPAQAPAEANIDDEFAMPEKKGKGGKQNKQPAKKPEPAAAGDDADGGRILTKAEKEKLKKEREKQRKKEQAAAKKKGGPAPKAEPAKPEVAEEKAEVAPAEPTPEPEAAGGKKKKLPAHLAKLQKQQEELKRQREEAARADAEAKARAEEEDRLAAEEEKKREEARALKKQKEKERIEQLKKEGKYMTKAQKEEKARNERKLQQMLAAGIQVGPAEAGEKKSKPADTKRKKGRGQQKIDEEKALAEAAERARQEAEKALKDAEEKAAREKAEADAKAAAEKKAAESDIEDDWEAAAASDGDVKDSWDADSDDEEAGKEKENGKTQDESAEDDSEEESSDDEAATAAQLAEEKRKREAAERREKAHQAALAARSEDNLRSPICCILGHVDTGKTKLLDKIRQTNVQEGEAGGITQQIGATYFPLEAIKQKTAVVNQDGKFEYKVPGLLVIDTPGHESFSNLRSRGSSLCNIAILVVDIMHGLEPQTLESMRMLRERKTPFIVALNKIDRLYGWKQVANNGFQDSLALQSKAVRNEFETRLEKTKVAFAEQGFNSELFYQNKSMSKYVSLVPTSAHTGEGVPDMLKLIVQLTQERMVGSLMYLSEVQATVLEVKAIEGFGMTIDVVLSNGILREGDRIVLCGTEGAIKTNIRALLTPAPLRELRLKSAYVHNKEVKAALGVKISAPGLEGAIAGSRLMVVGPDDDEDDIEDEVESDLAVLFNRVEKSGRGVSVQASTLGSLEALLDFLKDCKIPVANVGIGPVYKRDVMQCGVMLEKSPDYAIMLCFDVKVDKEAQQYAEDQGVKIFTADIIYHLFDAFTKHMDEQLEKKKEESKMLAVFPCVLKPVKVFNKNDPIVIGVDVTEGQLRLNCPVAAVRTNPTTGAKEVIKLGRVTSIEREHKQIPVCKRKEPSVAIKIEMGGSQPMYGRHLEEEETLYSLISRASIDTLKEFYRKEVSNEEWQLIIKLKPLFDVS</sequence>
<feature type="region of interest" description="Disordered" evidence="14">
    <location>
        <begin position="56"/>
        <end position="509"/>
    </location>
</feature>
<feature type="compositionally biased region" description="Basic residues" evidence="14">
    <location>
        <begin position="113"/>
        <end position="122"/>
    </location>
</feature>
<feature type="compositionally biased region" description="Basic and acidic residues" evidence="14">
    <location>
        <begin position="221"/>
        <end position="233"/>
    </location>
</feature>
<dbReference type="PANTHER" id="PTHR43381">
    <property type="entry name" value="TRANSLATION INITIATION FACTOR IF-2-RELATED"/>
    <property type="match status" value="1"/>
</dbReference>
<reference evidence="16" key="1">
    <citation type="submission" date="2021-05" db="EMBL/GenBank/DDBJ databases">
        <authorList>
            <person name="Khan N."/>
        </authorList>
    </citation>
    <scope>NUCLEOTIDE SEQUENCE</scope>
</reference>
<feature type="compositionally biased region" description="Basic and acidic residues" evidence="14">
    <location>
        <begin position="188"/>
        <end position="209"/>
    </location>
</feature>
<comment type="caution">
    <text evidence="16">The sequence shown here is derived from an EMBL/GenBank/DDBJ whole genome shotgun (WGS) entry which is preliminary data.</text>
</comment>
<protein>
    <recommendedName>
        <fullName evidence="4">Eukaryotic translation initiation factor 5B</fullName>
        <ecNumber evidence="3">3.6.5.3</ecNumber>
    </recommendedName>
    <alternativeName>
        <fullName evidence="12">Translation initiation factor IF-2</fullName>
    </alternativeName>
</protein>
<dbReference type="InterPro" id="IPR005225">
    <property type="entry name" value="Small_GTP-bd"/>
</dbReference>
<evidence type="ECO:0000256" key="7">
    <source>
        <dbReference type="ARBA" id="ARBA00022723"/>
    </source>
</evidence>
<evidence type="ECO:0000313" key="16">
    <source>
        <dbReference type="EMBL" id="CAG7566560.1"/>
    </source>
</evidence>
<keyword evidence="8" id="KW-0547">Nucleotide-binding</keyword>
<dbReference type="GO" id="GO:0005739">
    <property type="term" value="C:mitochondrion"/>
    <property type="evidence" value="ECO:0007669"/>
    <property type="project" value="TreeGrafter"/>
</dbReference>
<accession>A0A8J2J3U5</accession>
<dbReference type="EMBL" id="CAJSTJ010000206">
    <property type="protein sequence ID" value="CAG7566560.1"/>
    <property type="molecule type" value="Genomic_DNA"/>
</dbReference>
<dbReference type="NCBIfam" id="TIGR00231">
    <property type="entry name" value="small_GTP"/>
    <property type="match status" value="1"/>
</dbReference>
<evidence type="ECO:0000256" key="2">
    <source>
        <dbReference type="ARBA" id="ARBA00007733"/>
    </source>
</evidence>
<dbReference type="NCBIfam" id="NF003078">
    <property type="entry name" value="PRK04004.1"/>
    <property type="match status" value="1"/>
</dbReference>
<dbReference type="AlphaFoldDB" id="A0A8J2J3U5"/>
<evidence type="ECO:0000256" key="8">
    <source>
        <dbReference type="ARBA" id="ARBA00022741"/>
    </source>
</evidence>
<dbReference type="FunFam" id="3.40.50.10050:FF:000002">
    <property type="entry name" value="Eukaryotic translation initiation factor 5B"/>
    <property type="match status" value="1"/>
</dbReference>
<evidence type="ECO:0000256" key="9">
    <source>
        <dbReference type="ARBA" id="ARBA00022801"/>
    </source>
</evidence>
<dbReference type="Pfam" id="PF14578">
    <property type="entry name" value="GTP_EFTU_D4"/>
    <property type="match status" value="1"/>
</dbReference>
<organism evidence="16 17">
    <name type="scientific">Fusarium equiseti</name>
    <name type="common">Fusarium scirpi</name>
    <dbReference type="NCBI Taxonomy" id="61235"/>
    <lineage>
        <taxon>Eukaryota</taxon>
        <taxon>Fungi</taxon>
        <taxon>Dikarya</taxon>
        <taxon>Ascomycota</taxon>
        <taxon>Pezizomycotina</taxon>
        <taxon>Sordariomycetes</taxon>
        <taxon>Hypocreomycetidae</taxon>
        <taxon>Hypocreales</taxon>
        <taxon>Nectriaceae</taxon>
        <taxon>Fusarium</taxon>
        <taxon>Fusarium incarnatum-equiseti species complex</taxon>
    </lineage>
</organism>
<evidence type="ECO:0000256" key="5">
    <source>
        <dbReference type="ARBA" id="ARBA00022490"/>
    </source>
</evidence>
<dbReference type="Pfam" id="PF11987">
    <property type="entry name" value="IF-2"/>
    <property type="match status" value="1"/>
</dbReference>
<dbReference type="InterPro" id="IPR000795">
    <property type="entry name" value="T_Tr_GTP-bd_dom"/>
</dbReference>
<dbReference type="GO" id="GO:0003924">
    <property type="term" value="F:GTPase activity"/>
    <property type="evidence" value="ECO:0007669"/>
    <property type="project" value="InterPro"/>
</dbReference>
<feature type="compositionally biased region" description="Basic and acidic residues" evidence="14">
    <location>
        <begin position="354"/>
        <end position="364"/>
    </location>
</feature>
<feature type="compositionally biased region" description="Basic and acidic residues" evidence="14">
    <location>
        <begin position="486"/>
        <end position="502"/>
    </location>
</feature>
<dbReference type="FunFam" id="2.40.30.10:FF:000026">
    <property type="entry name" value="Eukaryotic translation initiation factor 5B"/>
    <property type="match status" value="1"/>
</dbReference>
<dbReference type="GO" id="GO:0003743">
    <property type="term" value="F:translation initiation factor activity"/>
    <property type="evidence" value="ECO:0007669"/>
    <property type="project" value="UniProtKB-KW"/>
</dbReference>
<feature type="compositionally biased region" description="Basic and acidic residues" evidence="14">
    <location>
        <begin position="453"/>
        <end position="463"/>
    </location>
</feature>
<dbReference type="PROSITE" id="PS51722">
    <property type="entry name" value="G_TR_2"/>
    <property type="match status" value="1"/>
</dbReference>
<feature type="compositionally biased region" description="Low complexity" evidence="14">
    <location>
        <begin position="137"/>
        <end position="146"/>
    </location>
</feature>
<dbReference type="Proteomes" id="UP000693738">
    <property type="component" value="Unassembled WGS sequence"/>
</dbReference>
<feature type="domain" description="Tr-type G" evidence="15">
    <location>
        <begin position="514"/>
        <end position="732"/>
    </location>
</feature>
<feature type="compositionally biased region" description="Low complexity" evidence="14">
    <location>
        <begin position="84"/>
        <end position="95"/>
    </location>
</feature>
<dbReference type="InterPro" id="IPR015760">
    <property type="entry name" value="TIF_IF2"/>
</dbReference>
<evidence type="ECO:0000256" key="10">
    <source>
        <dbReference type="ARBA" id="ARBA00022917"/>
    </source>
</evidence>
<comment type="similarity">
    <text evidence="2">Belongs to the TRAFAC class translation factor GTPase superfamily. Classic translation factor GTPase family. IF-2 subfamily.</text>
</comment>
<dbReference type="CDD" id="cd01887">
    <property type="entry name" value="IF2_eIF5B"/>
    <property type="match status" value="1"/>
</dbReference>
<keyword evidence="6" id="KW-0396">Initiation factor</keyword>
<dbReference type="CDD" id="cd03703">
    <property type="entry name" value="aeIF5B_II"/>
    <property type="match status" value="1"/>
</dbReference>
<dbReference type="EC" id="3.6.5.3" evidence="3"/>
<keyword evidence="9" id="KW-0378">Hydrolase</keyword>
<keyword evidence="10" id="KW-0648">Protein biosynthesis</keyword>
<feature type="compositionally biased region" description="Basic and acidic residues" evidence="14">
    <location>
        <begin position="373"/>
        <end position="422"/>
    </location>
</feature>
<keyword evidence="5" id="KW-0963">Cytoplasm</keyword>
<gene>
    <name evidence="16" type="ORF">FEQUK3_LOCUS12303</name>
</gene>
<evidence type="ECO:0000259" key="15">
    <source>
        <dbReference type="PROSITE" id="PS51722"/>
    </source>
</evidence>
<feature type="compositionally biased region" description="Basic and acidic residues" evidence="14">
    <location>
        <begin position="262"/>
        <end position="339"/>
    </location>
</feature>
<evidence type="ECO:0000256" key="11">
    <source>
        <dbReference type="ARBA" id="ARBA00023134"/>
    </source>
</evidence>
<evidence type="ECO:0000256" key="12">
    <source>
        <dbReference type="ARBA" id="ARBA00032478"/>
    </source>
</evidence>
<dbReference type="GO" id="GO:0005525">
    <property type="term" value="F:GTP binding"/>
    <property type="evidence" value="ECO:0007669"/>
    <property type="project" value="UniProtKB-KW"/>
</dbReference>
<name>A0A8J2J3U5_FUSEQ</name>
<comment type="catalytic activity">
    <reaction evidence="13">
        <text>GTP + H2O = GDP + phosphate + H(+)</text>
        <dbReference type="Rhea" id="RHEA:19669"/>
        <dbReference type="ChEBI" id="CHEBI:15377"/>
        <dbReference type="ChEBI" id="CHEBI:15378"/>
        <dbReference type="ChEBI" id="CHEBI:37565"/>
        <dbReference type="ChEBI" id="CHEBI:43474"/>
        <dbReference type="ChEBI" id="CHEBI:58189"/>
        <dbReference type="EC" id="3.6.5.3"/>
    </reaction>
</comment>
<evidence type="ECO:0000256" key="6">
    <source>
        <dbReference type="ARBA" id="ARBA00022540"/>
    </source>
</evidence>
<evidence type="ECO:0000256" key="14">
    <source>
        <dbReference type="SAM" id="MobiDB-lite"/>
    </source>
</evidence>